<gene>
    <name evidence="1" type="ORF">K460DRAFT_419429</name>
</gene>
<organism evidence="1 2">
    <name type="scientific">Cucurbitaria berberidis CBS 394.84</name>
    <dbReference type="NCBI Taxonomy" id="1168544"/>
    <lineage>
        <taxon>Eukaryota</taxon>
        <taxon>Fungi</taxon>
        <taxon>Dikarya</taxon>
        <taxon>Ascomycota</taxon>
        <taxon>Pezizomycotina</taxon>
        <taxon>Dothideomycetes</taxon>
        <taxon>Pleosporomycetidae</taxon>
        <taxon>Pleosporales</taxon>
        <taxon>Pleosporineae</taxon>
        <taxon>Cucurbitariaceae</taxon>
        <taxon>Cucurbitaria</taxon>
    </lineage>
</organism>
<evidence type="ECO:0000313" key="2">
    <source>
        <dbReference type="Proteomes" id="UP000800039"/>
    </source>
</evidence>
<dbReference type="GeneID" id="63855261"/>
<reference evidence="1" key="1">
    <citation type="submission" date="2020-01" db="EMBL/GenBank/DDBJ databases">
        <authorList>
            <consortium name="DOE Joint Genome Institute"/>
            <person name="Haridas S."/>
            <person name="Albert R."/>
            <person name="Binder M."/>
            <person name="Bloem J."/>
            <person name="Labutti K."/>
            <person name="Salamov A."/>
            <person name="Andreopoulos B."/>
            <person name="Baker S.E."/>
            <person name="Barry K."/>
            <person name="Bills G."/>
            <person name="Bluhm B.H."/>
            <person name="Cannon C."/>
            <person name="Castanera R."/>
            <person name="Culley D.E."/>
            <person name="Daum C."/>
            <person name="Ezra D."/>
            <person name="Gonzalez J.B."/>
            <person name="Henrissat B."/>
            <person name="Kuo A."/>
            <person name="Liang C."/>
            <person name="Lipzen A."/>
            <person name="Lutzoni F."/>
            <person name="Magnuson J."/>
            <person name="Mondo S."/>
            <person name="Nolan M."/>
            <person name="Ohm R."/>
            <person name="Pangilinan J."/>
            <person name="Park H.-J."/>
            <person name="Ramirez L."/>
            <person name="Alfaro M."/>
            <person name="Sun H."/>
            <person name="Tritt A."/>
            <person name="Yoshinaga Y."/>
            <person name="Zwiers L.-H."/>
            <person name="Turgeon B.G."/>
            <person name="Goodwin S.B."/>
            <person name="Spatafora J.W."/>
            <person name="Crous P.W."/>
            <person name="Grigoriev I.V."/>
        </authorList>
    </citation>
    <scope>NUCLEOTIDE SEQUENCE</scope>
    <source>
        <strain evidence="1">CBS 394.84</strain>
    </source>
</reference>
<proteinExistence type="predicted"/>
<evidence type="ECO:0000313" key="1">
    <source>
        <dbReference type="EMBL" id="KAF1841357.1"/>
    </source>
</evidence>
<sequence>MSSPPSTYTGPSVPDMLASHSLAENIIKYDAYPESGRILDDGEMNMLRRFVQNPDEERSRILEEEGVEMGTGEGLDRSLVALIVFRHAGGDGGGKGGEGGLLSEREIEVLRGWFAERNV</sequence>
<comment type="caution">
    <text evidence="1">The sequence shown here is derived from an EMBL/GenBank/DDBJ whole genome shotgun (WGS) entry which is preliminary data.</text>
</comment>
<dbReference type="OrthoDB" id="3523319at2759"/>
<accession>A0A9P4L4I8</accession>
<dbReference type="EMBL" id="ML976618">
    <property type="protein sequence ID" value="KAF1841357.1"/>
    <property type="molecule type" value="Genomic_DNA"/>
</dbReference>
<keyword evidence="2" id="KW-1185">Reference proteome</keyword>
<dbReference type="AlphaFoldDB" id="A0A9P4L4I8"/>
<dbReference type="Proteomes" id="UP000800039">
    <property type="component" value="Unassembled WGS sequence"/>
</dbReference>
<protein>
    <submittedName>
        <fullName evidence="1">Uncharacterized protein</fullName>
    </submittedName>
</protein>
<dbReference type="RefSeq" id="XP_040783920.1">
    <property type="nucleotide sequence ID" value="XM_040938011.1"/>
</dbReference>
<name>A0A9P4L4I8_9PLEO</name>